<keyword evidence="3" id="KW-1185">Reference proteome</keyword>
<evidence type="ECO:0000313" key="3">
    <source>
        <dbReference type="Proteomes" id="UP000431264"/>
    </source>
</evidence>
<dbReference type="RefSeq" id="WP_140999384.1">
    <property type="nucleotide sequence ID" value="NZ_VDCZ01000018.1"/>
</dbReference>
<dbReference type="OrthoDB" id="1522162at2"/>
<name>A0A6I4IVR3_9FLAO</name>
<comment type="caution">
    <text evidence="2">The sequence shown here is derived from an EMBL/GenBank/DDBJ whole genome shotgun (WGS) entry which is preliminary data.</text>
</comment>
<protein>
    <submittedName>
        <fullName evidence="2">Glycosyltransferase</fullName>
    </submittedName>
</protein>
<dbReference type="GO" id="GO:0016757">
    <property type="term" value="F:glycosyltransferase activity"/>
    <property type="evidence" value="ECO:0007669"/>
    <property type="project" value="InterPro"/>
</dbReference>
<dbReference type="Gene3D" id="3.40.50.2000">
    <property type="entry name" value="Glycogen Phosphorylase B"/>
    <property type="match status" value="2"/>
</dbReference>
<dbReference type="CDD" id="cd03801">
    <property type="entry name" value="GT4_PimA-like"/>
    <property type="match status" value="1"/>
</dbReference>
<dbReference type="AlphaFoldDB" id="A0A6I4IVR3"/>
<keyword evidence="2" id="KW-0808">Transferase</keyword>
<evidence type="ECO:0000313" key="2">
    <source>
        <dbReference type="EMBL" id="MVO10966.1"/>
    </source>
</evidence>
<dbReference type="PANTHER" id="PTHR12526">
    <property type="entry name" value="GLYCOSYLTRANSFERASE"/>
    <property type="match status" value="1"/>
</dbReference>
<dbReference type="Proteomes" id="UP000431264">
    <property type="component" value="Unassembled WGS sequence"/>
</dbReference>
<evidence type="ECO:0000259" key="1">
    <source>
        <dbReference type="Pfam" id="PF00534"/>
    </source>
</evidence>
<feature type="domain" description="Glycosyl transferase family 1" evidence="1">
    <location>
        <begin position="176"/>
        <end position="340"/>
    </location>
</feature>
<accession>A0A6I4IVR3</accession>
<reference evidence="3" key="1">
    <citation type="submission" date="2019-05" db="EMBL/GenBank/DDBJ databases">
        <title>Flavobacterium profundi sp. nov., isolated from a deep-sea seamount.</title>
        <authorList>
            <person name="Zhang D.-C."/>
        </authorList>
    </citation>
    <scope>NUCLEOTIDE SEQUENCE [LARGE SCALE GENOMIC DNA]</scope>
    <source>
        <strain evidence="3">TP390</strain>
    </source>
</reference>
<dbReference type="SUPFAM" id="SSF53756">
    <property type="entry name" value="UDP-Glycosyltransferase/glycogen phosphorylase"/>
    <property type="match status" value="1"/>
</dbReference>
<dbReference type="Pfam" id="PF00534">
    <property type="entry name" value="Glycos_transf_1"/>
    <property type="match status" value="1"/>
</dbReference>
<sequence length="369" mass="41577">MKILHISGAKGWGGNEQQIIYILPKLNALGVQNIVCGLKNSVLEKECEKNNISFIPFRNKKLKSFSNYKQLAKISKVETQDIIQLHTSDSLMFFLLSNFLFRIKGKLVFSKKGVGVSGSFLSKIKYNSSRIDAILCVSKMVEESFGKTLTPKMKDKTIVINDCVSLDILDLKSDIKIRKLYNIPDDKLLVGNIANHTNAKDLFTLIDVLAEIKHVHNRNDIVFVQVGEFSKKTDKLKEYAIKKKVFKDIIFMNQIKNASSLNNQFDVFLLTSQREGGPTSLLEAMLMGTPVVSTKVGVVPDIIQDGSNGFSAEIKDAKKLSKNIIELLDNKKLQKEFSETNMEIVKTKFSAVYIANQIKNEFEKLLKTN</sequence>
<proteinExistence type="predicted"/>
<dbReference type="EMBL" id="WQLW01000018">
    <property type="protein sequence ID" value="MVO10966.1"/>
    <property type="molecule type" value="Genomic_DNA"/>
</dbReference>
<organism evidence="2 3">
    <name type="scientific">Flavobacterium profundi</name>
    <dbReference type="NCBI Taxonomy" id="1774945"/>
    <lineage>
        <taxon>Bacteria</taxon>
        <taxon>Pseudomonadati</taxon>
        <taxon>Bacteroidota</taxon>
        <taxon>Flavobacteriia</taxon>
        <taxon>Flavobacteriales</taxon>
        <taxon>Flavobacteriaceae</taxon>
        <taxon>Flavobacterium</taxon>
    </lineage>
</organism>
<dbReference type="InterPro" id="IPR001296">
    <property type="entry name" value="Glyco_trans_1"/>
</dbReference>
<gene>
    <name evidence="2" type="ORF">GOQ30_17475</name>
</gene>